<evidence type="ECO:0000256" key="1">
    <source>
        <dbReference type="SAM" id="SignalP"/>
    </source>
</evidence>
<evidence type="ECO:0008006" key="4">
    <source>
        <dbReference type="Google" id="ProtNLM"/>
    </source>
</evidence>
<organism evidence="2 3">
    <name type="scientific">Parapedobacter defluvii</name>
    <dbReference type="NCBI Taxonomy" id="2045106"/>
    <lineage>
        <taxon>Bacteria</taxon>
        <taxon>Pseudomonadati</taxon>
        <taxon>Bacteroidota</taxon>
        <taxon>Sphingobacteriia</taxon>
        <taxon>Sphingobacteriales</taxon>
        <taxon>Sphingobacteriaceae</taxon>
        <taxon>Parapedobacter</taxon>
    </lineage>
</organism>
<name>A0ABQ1MJ73_9SPHI</name>
<dbReference type="Proteomes" id="UP000597338">
    <property type="component" value="Unassembled WGS sequence"/>
</dbReference>
<keyword evidence="1" id="KW-0732">Signal</keyword>
<dbReference type="RefSeq" id="WP_188752939.1">
    <property type="nucleotide sequence ID" value="NZ_BMIK01000016.1"/>
</dbReference>
<dbReference type="EMBL" id="BMIK01000016">
    <property type="protein sequence ID" value="GGC41405.1"/>
    <property type="molecule type" value="Genomic_DNA"/>
</dbReference>
<feature type="chain" id="PRO_5046419323" description="DUF3299 domain-containing protein" evidence="1">
    <location>
        <begin position="20"/>
        <end position="157"/>
    </location>
</feature>
<sequence length="157" mass="17732">MKTYFVIAFMVLGTLVARAQDAPFGEVPDHTPMMNSTWETINKLMYKVTYKDNKTVYTPHFPDELKAIDKKTVTLPGYLVPINGGRDHETFMLSVLPVMQCMFCGQGDIPPMVEVFMKKGKKVRFTEEPIKITGTVHLNSNTEEGNSEIQVLNAELN</sequence>
<gene>
    <name evidence="2" type="ORF">GCM10011386_36880</name>
</gene>
<comment type="caution">
    <text evidence="2">The sequence shown here is derived from an EMBL/GenBank/DDBJ whole genome shotgun (WGS) entry which is preliminary data.</text>
</comment>
<feature type="signal peptide" evidence="1">
    <location>
        <begin position="1"/>
        <end position="19"/>
    </location>
</feature>
<accession>A0ABQ1MJ73</accession>
<protein>
    <recommendedName>
        <fullName evidence="4">DUF3299 domain-containing protein</fullName>
    </recommendedName>
</protein>
<keyword evidence="3" id="KW-1185">Reference proteome</keyword>
<reference evidence="3" key="1">
    <citation type="journal article" date="2019" name="Int. J. Syst. Evol. Microbiol.">
        <title>The Global Catalogue of Microorganisms (GCM) 10K type strain sequencing project: providing services to taxonomists for standard genome sequencing and annotation.</title>
        <authorList>
            <consortium name="The Broad Institute Genomics Platform"/>
            <consortium name="The Broad Institute Genome Sequencing Center for Infectious Disease"/>
            <person name="Wu L."/>
            <person name="Ma J."/>
        </authorList>
    </citation>
    <scope>NUCLEOTIDE SEQUENCE [LARGE SCALE GENOMIC DNA]</scope>
    <source>
        <strain evidence="3">CGMCC 1.15342</strain>
    </source>
</reference>
<evidence type="ECO:0000313" key="2">
    <source>
        <dbReference type="EMBL" id="GGC41405.1"/>
    </source>
</evidence>
<dbReference type="Gene3D" id="2.40.50.870">
    <property type="entry name" value="Protein of unknown function (DUF3299)"/>
    <property type="match status" value="1"/>
</dbReference>
<proteinExistence type="predicted"/>
<evidence type="ECO:0000313" key="3">
    <source>
        <dbReference type="Proteomes" id="UP000597338"/>
    </source>
</evidence>